<protein>
    <submittedName>
        <fullName evidence="2">Uncharacterized protein</fullName>
    </submittedName>
</protein>
<gene>
    <name evidence="2" type="ORF">OUZ56_032391</name>
</gene>
<comment type="caution">
    <text evidence="2">The sequence shown here is derived from an EMBL/GenBank/DDBJ whole genome shotgun (WGS) entry which is preliminary data.</text>
</comment>
<feature type="region of interest" description="Disordered" evidence="1">
    <location>
        <begin position="51"/>
        <end position="151"/>
    </location>
</feature>
<organism evidence="2 3">
    <name type="scientific">Daphnia magna</name>
    <dbReference type="NCBI Taxonomy" id="35525"/>
    <lineage>
        <taxon>Eukaryota</taxon>
        <taxon>Metazoa</taxon>
        <taxon>Ecdysozoa</taxon>
        <taxon>Arthropoda</taxon>
        <taxon>Crustacea</taxon>
        <taxon>Branchiopoda</taxon>
        <taxon>Diplostraca</taxon>
        <taxon>Cladocera</taxon>
        <taxon>Anomopoda</taxon>
        <taxon>Daphniidae</taxon>
        <taxon>Daphnia</taxon>
    </lineage>
</organism>
<sequence>MAAGARFRTSPLTVSRGRRLGLCFPRHRAATCRPLPRLHVGDSRDGLGVYRPRRRRALGGDRLPVKRAACGPSPPARRALSMRPATHAPVGRSRRRPAQTARRRKTLSADGDRSAANGADGPATPRRAATAFRTPPKPTSTAAVRAGHARSAASARLQKIVPPAPAAETVAVDQPGQPPIPKDVLVMAREWAAVARPPGTAAGGEETASTYPAGPHFGAAKEIVGVPKWRTGGVPIPPHAPNHPVRLCPRKFRRPCRHRCRVRLGDGGNPVYARCRCLLRRPWRRRQHDGGDGSAAGDGAASGDGAALGDSTVGGGDGGNTYQDSGTGVCVPVNGVDGGVSPQCGDCIDNDGDGFTDSQDPECSGPLDNDEKTFGTGIPGDNMDACKQDCFFDGNSGQGDDGCDTNLKCDPANNLASCPYDPNFRNCPKTQSQRCIDFCGKLTPNGCDCFGCCAVPLPGGGSKSVRLSSTCSIADINDPTKCQTCTVDTNCQNTCQTCEICIGKPTIPASCYGGGADGGSGGADGGGGGSTDGGGGGGGQICAGGEPVCNGVTPCPAGLYCLTGCCIAPER</sequence>
<name>A0ABR0B979_9CRUS</name>
<reference evidence="2 3" key="1">
    <citation type="journal article" date="2023" name="Nucleic Acids Res.">
        <title>The hologenome of Daphnia magna reveals possible DNA methylation and microbiome-mediated evolution of the host genome.</title>
        <authorList>
            <person name="Chaturvedi A."/>
            <person name="Li X."/>
            <person name="Dhandapani V."/>
            <person name="Marshall H."/>
            <person name="Kissane S."/>
            <person name="Cuenca-Cambronero M."/>
            <person name="Asole G."/>
            <person name="Calvet F."/>
            <person name="Ruiz-Romero M."/>
            <person name="Marangio P."/>
            <person name="Guigo R."/>
            <person name="Rago D."/>
            <person name="Mirbahai L."/>
            <person name="Eastwood N."/>
            <person name="Colbourne J.K."/>
            <person name="Zhou J."/>
            <person name="Mallon E."/>
            <person name="Orsini L."/>
        </authorList>
    </citation>
    <scope>NUCLEOTIDE SEQUENCE [LARGE SCALE GENOMIC DNA]</scope>
    <source>
        <strain evidence="2">LRV0_1</strain>
    </source>
</reference>
<dbReference type="EMBL" id="JAOYFB010000041">
    <property type="protein sequence ID" value="KAK4044985.1"/>
    <property type="molecule type" value="Genomic_DNA"/>
</dbReference>
<dbReference type="Proteomes" id="UP001234178">
    <property type="component" value="Unassembled WGS sequence"/>
</dbReference>
<evidence type="ECO:0000313" key="3">
    <source>
        <dbReference type="Proteomes" id="UP001234178"/>
    </source>
</evidence>
<keyword evidence="3" id="KW-1185">Reference proteome</keyword>
<evidence type="ECO:0000256" key="1">
    <source>
        <dbReference type="SAM" id="MobiDB-lite"/>
    </source>
</evidence>
<feature type="compositionally biased region" description="Basic residues" evidence="1">
    <location>
        <begin position="92"/>
        <end position="106"/>
    </location>
</feature>
<evidence type="ECO:0000313" key="2">
    <source>
        <dbReference type="EMBL" id="KAK4044985.1"/>
    </source>
</evidence>
<feature type="region of interest" description="Disordered" evidence="1">
    <location>
        <begin position="286"/>
        <end position="319"/>
    </location>
</feature>
<accession>A0ABR0B979</accession>
<feature type="compositionally biased region" description="Low complexity" evidence="1">
    <location>
        <begin position="122"/>
        <end position="134"/>
    </location>
</feature>
<proteinExistence type="predicted"/>
<feature type="compositionally biased region" description="Low complexity" evidence="1">
    <location>
        <begin position="142"/>
        <end position="151"/>
    </location>
</feature>
<feature type="compositionally biased region" description="Gly residues" evidence="1">
    <location>
        <begin position="292"/>
        <end position="302"/>
    </location>
</feature>